<evidence type="ECO:0000313" key="2">
    <source>
        <dbReference type="Proteomes" id="UP000287651"/>
    </source>
</evidence>
<dbReference type="AlphaFoldDB" id="A0A427AEQ3"/>
<dbReference type="Proteomes" id="UP000287651">
    <property type="component" value="Unassembled WGS sequence"/>
</dbReference>
<reference evidence="1 2" key="1">
    <citation type="journal article" date="2014" name="Agronomy (Basel)">
        <title>A Draft Genome Sequence for Ensete ventricosum, the Drought-Tolerant Tree Against Hunger.</title>
        <authorList>
            <person name="Harrison J."/>
            <person name="Moore K.A."/>
            <person name="Paszkiewicz K."/>
            <person name="Jones T."/>
            <person name="Grant M."/>
            <person name="Ambacheew D."/>
            <person name="Muzemil S."/>
            <person name="Studholme D.J."/>
        </authorList>
    </citation>
    <scope>NUCLEOTIDE SEQUENCE [LARGE SCALE GENOMIC DNA]</scope>
</reference>
<dbReference type="EMBL" id="AMZH03002705">
    <property type="protein sequence ID" value="RRT74682.1"/>
    <property type="molecule type" value="Genomic_DNA"/>
</dbReference>
<organism evidence="1 2">
    <name type="scientific">Ensete ventricosum</name>
    <name type="common">Abyssinian banana</name>
    <name type="synonym">Musa ensete</name>
    <dbReference type="NCBI Taxonomy" id="4639"/>
    <lineage>
        <taxon>Eukaryota</taxon>
        <taxon>Viridiplantae</taxon>
        <taxon>Streptophyta</taxon>
        <taxon>Embryophyta</taxon>
        <taxon>Tracheophyta</taxon>
        <taxon>Spermatophyta</taxon>
        <taxon>Magnoliopsida</taxon>
        <taxon>Liliopsida</taxon>
        <taxon>Zingiberales</taxon>
        <taxon>Musaceae</taxon>
        <taxon>Ensete</taxon>
    </lineage>
</organism>
<sequence length="89" mass="9541">MVVATKILRTTLATRAVGASVVNSVAESSVAGGTTERDGVGKVPLFVGVDVVVVEHEEDCLVWKDSLLTSRGRRCAQRWEYPQAVTTLP</sequence>
<proteinExistence type="predicted"/>
<protein>
    <submittedName>
        <fullName evidence="1">Uncharacterized protein</fullName>
    </submittedName>
</protein>
<gene>
    <name evidence="1" type="ORF">B296_00019759</name>
</gene>
<comment type="caution">
    <text evidence="1">The sequence shown here is derived from an EMBL/GenBank/DDBJ whole genome shotgun (WGS) entry which is preliminary data.</text>
</comment>
<evidence type="ECO:0000313" key="1">
    <source>
        <dbReference type="EMBL" id="RRT74682.1"/>
    </source>
</evidence>
<name>A0A427AEQ3_ENSVE</name>
<accession>A0A427AEQ3</accession>